<dbReference type="GO" id="GO:0030031">
    <property type="term" value="P:cell projection assembly"/>
    <property type="evidence" value="ECO:0007669"/>
    <property type="project" value="TreeGrafter"/>
</dbReference>
<dbReference type="EMBL" id="CAJOBH010127132">
    <property type="protein sequence ID" value="CAF4739849.1"/>
    <property type="molecule type" value="Genomic_DNA"/>
</dbReference>
<evidence type="ECO:0000313" key="2">
    <source>
        <dbReference type="EMBL" id="CAF4739849.1"/>
    </source>
</evidence>
<dbReference type="Pfam" id="PF09735">
    <property type="entry name" value="Nckap1"/>
    <property type="match status" value="1"/>
</dbReference>
<dbReference type="PANTHER" id="PTHR12093:SF10">
    <property type="entry name" value="MEMBRANE-ASSOCIATED PROTEIN HEM"/>
    <property type="match status" value="1"/>
</dbReference>
<proteinExistence type="inferred from homology"/>
<comment type="similarity">
    <text evidence="1">Belongs to the HEM-1/HEM-2 family.</text>
</comment>
<organism evidence="2 4">
    <name type="scientific">Rotaria magnacalcarata</name>
    <dbReference type="NCBI Taxonomy" id="392030"/>
    <lineage>
        <taxon>Eukaryota</taxon>
        <taxon>Metazoa</taxon>
        <taxon>Spiralia</taxon>
        <taxon>Gnathifera</taxon>
        <taxon>Rotifera</taxon>
        <taxon>Eurotatoria</taxon>
        <taxon>Bdelloidea</taxon>
        <taxon>Philodinida</taxon>
        <taxon>Philodinidae</taxon>
        <taxon>Rotaria</taxon>
    </lineage>
</organism>
<dbReference type="EMBL" id="CAJOBH010145239">
    <property type="protein sequence ID" value="CAF4823518.1"/>
    <property type="molecule type" value="Genomic_DNA"/>
</dbReference>
<sequence>MILLSRVDDRKIVLGLYNIATDLIHGHGDASFPRLGQMIIDYEQPLRKLHDEFVPHVRSIGDAIQSLSPVYDRRTC</sequence>
<dbReference type="GO" id="GO:0030866">
    <property type="term" value="P:cortical actin cytoskeleton organization"/>
    <property type="evidence" value="ECO:0007669"/>
    <property type="project" value="TreeGrafter"/>
</dbReference>
<accession>A0A8S3ATA5</accession>
<evidence type="ECO:0000313" key="4">
    <source>
        <dbReference type="Proteomes" id="UP000681967"/>
    </source>
</evidence>
<dbReference type="PANTHER" id="PTHR12093">
    <property type="entry name" value="NCK-ASSOCIATED PROTEIN 1"/>
    <property type="match status" value="1"/>
</dbReference>
<evidence type="ECO:0000256" key="1">
    <source>
        <dbReference type="ARBA" id="ARBA00037947"/>
    </source>
</evidence>
<name>A0A8S3ATA5_9BILA</name>
<dbReference type="InterPro" id="IPR019137">
    <property type="entry name" value="Nck-associated_protein-1"/>
</dbReference>
<reference evidence="2" key="1">
    <citation type="submission" date="2021-02" db="EMBL/GenBank/DDBJ databases">
        <authorList>
            <person name="Nowell W R."/>
        </authorList>
    </citation>
    <scope>NUCLEOTIDE SEQUENCE</scope>
</reference>
<gene>
    <name evidence="2" type="ORF">BYL167_LOCUS45640</name>
    <name evidence="3" type="ORF">BYL167_LOCUS49097</name>
</gene>
<dbReference type="AlphaFoldDB" id="A0A8S3ATA5"/>
<comment type="caution">
    <text evidence="2">The sequence shown here is derived from an EMBL/GenBank/DDBJ whole genome shotgun (WGS) entry which is preliminary data.</text>
</comment>
<dbReference type="GO" id="GO:0016477">
    <property type="term" value="P:cell migration"/>
    <property type="evidence" value="ECO:0007669"/>
    <property type="project" value="TreeGrafter"/>
</dbReference>
<dbReference type="GO" id="GO:0048812">
    <property type="term" value="P:neuron projection morphogenesis"/>
    <property type="evidence" value="ECO:0007669"/>
    <property type="project" value="TreeGrafter"/>
</dbReference>
<evidence type="ECO:0000313" key="3">
    <source>
        <dbReference type="EMBL" id="CAF4823518.1"/>
    </source>
</evidence>
<dbReference type="GO" id="GO:0031209">
    <property type="term" value="C:SCAR complex"/>
    <property type="evidence" value="ECO:0007669"/>
    <property type="project" value="TreeGrafter"/>
</dbReference>
<protein>
    <submittedName>
        <fullName evidence="2">Uncharacterized protein</fullName>
    </submittedName>
</protein>
<dbReference type="Proteomes" id="UP000681967">
    <property type="component" value="Unassembled WGS sequence"/>
</dbReference>
<feature type="non-terminal residue" evidence="2">
    <location>
        <position position="76"/>
    </location>
</feature>